<sequence length="104" mass="11186">MFLLSLAGLLCSTVVPGYVARPASAFETPIEHIVHHTDRPENNLAVSDRILESSKHGQVAWTTIAVVTNPVPKPPLSSLDNLNHLAGWHSARLGAWRGFAQAVG</sequence>
<keyword evidence="1" id="KW-0732">Signal</keyword>
<evidence type="ECO:0000313" key="3">
    <source>
        <dbReference type="Proteomes" id="UP001215151"/>
    </source>
</evidence>
<evidence type="ECO:0000256" key="1">
    <source>
        <dbReference type="SAM" id="SignalP"/>
    </source>
</evidence>
<dbReference type="AlphaFoldDB" id="A0AAD7X635"/>
<dbReference type="Proteomes" id="UP001215151">
    <property type="component" value="Unassembled WGS sequence"/>
</dbReference>
<gene>
    <name evidence="2" type="ORF">ONZ51_g13275</name>
</gene>
<name>A0AAD7X635_9APHY</name>
<dbReference type="EMBL" id="JAPEVG010001081">
    <property type="protein sequence ID" value="KAJ8454014.1"/>
    <property type="molecule type" value="Genomic_DNA"/>
</dbReference>
<comment type="caution">
    <text evidence="2">The sequence shown here is derived from an EMBL/GenBank/DDBJ whole genome shotgun (WGS) entry which is preliminary data.</text>
</comment>
<proteinExistence type="predicted"/>
<protein>
    <submittedName>
        <fullName evidence="2">Uncharacterized protein</fullName>
    </submittedName>
</protein>
<reference evidence="2" key="1">
    <citation type="submission" date="2022-11" db="EMBL/GenBank/DDBJ databases">
        <title>Genome Sequence of Cubamyces cubensis.</title>
        <authorList>
            <person name="Buettner E."/>
        </authorList>
    </citation>
    <scope>NUCLEOTIDE SEQUENCE</scope>
    <source>
        <strain evidence="2">MPL-01</strain>
    </source>
</reference>
<keyword evidence="3" id="KW-1185">Reference proteome</keyword>
<evidence type="ECO:0000313" key="2">
    <source>
        <dbReference type="EMBL" id="KAJ8454014.1"/>
    </source>
</evidence>
<organism evidence="2 3">
    <name type="scientific">Trametes cubensis</name>
    <dbReference type="NCBI Taxonomy" id="1111947"/>
    <lineage>
        <taxon>Eukaryota</taxon>
        <taxon>Fungi</taxon>
        <taxon>Dikarya</taxon>
        <taxon>Basidiomycota</taxon>
        <taxon>Agaricomycotina</taxon>
        <taxon>Agaricomycetes</taxon>
        <taxon>Polyporales</taxon>
        <taxon>Polyporaceae</taxon>
        <taxon>Trametes</taxon>
    </lineage>
</organism>
<accession>A0AAD7X635</accession>
<feature type="signal peptide" evidence="1">
    <location>
        <begin position="1"/>
        <end position="25"/>
    </location>
</feature>
<feature type="chain" id="PRO_5041944219" evidence="1">
    <location>
        <begin position="26"/>
        <end position="104"/>
    </location>
</feature>